<keyword evidence="2" id="KW-0808">Transferase</keyword>
<dbReference type="PATRIC" id="fig|1097667.3.peg.3949"/>
<dbReference type="Gene3D" id="3.90.550.10">
    <property type="entry name" value="Spore Coat Polysaccharide Biosynthesis Protein SpsA, Chain A"/>
    <property type="match status" value="1"/>
</dbReference>
<proteinExistence type="predicted"/>
<dbReference type="PANTHER" id="PTHR47183:SF1">
    <property type="entry name" value="GLUCOSE-1-PHOSPHATE CYTIDYLYLTRANSFERASE"/>
    <property type="match status" value="1"/>
</dbReference>
<reference evidence="2 3" key="1">
    <citation type="journal article" date="2013" name="Biodegradation">
        <title>Quantitative proteomic analysis of ibuprofen-degrading Patulibacter sp. strain I11.</title>
        <authorList>
            <person name="Almeida B."/>
            <person name="Kjeldal H."/>
            <person name="Lolas I."/>
            <person name="Knudsen A.D."/>
            <person name="Carvalho G."/>
            <person name="Nielsen K.L."/>
            <person name="Barreto Crespo M.T."/>
            <person name="Stensballe A."/>
            <person name="Nielsen J.L."/>
        </authorList>
    </citation>
    <scope>NUCLEOTIDE SEQUENCE [LARGE SCALE GENOMIC DNA]</scope>
    <source>
        <strain evidence="2 3">I11</strain>
    </source>
</reference>
<dbReference type="OrthoDB" id="9814110at2"/>
<sequence>MEGQHTPDDLPVVVLCGGRGTRLGAGQTLPKPLVDVGGRPIVQHVVSIYAAQGQRRFLLAAGYKADLLSEAVAAIRWPEGVEVRCIDTGVDTETGGRVYRLRDQLAGEPFHLTYADGVADIDLTELDARHRGGGRSATVTVVRPELQFGVVDIADDGAITGFREKPRSTHWINGGFMRFEPDVFDVLDEDCVLEREPLERLAAAGRLHSHHHEGFWACMDTYKDARRLNELWDAGVAPWGDRQLLVTLGLDAGVSR</sequence>
<dbReference type="Pfam" id="PF00483">
    <property type="entry name" value="NTP_transferase"/>
    <property type="match status" value="1"/>
</dbReference>
<dbReference type="GO" id="GO:0047343">
    <property type="term" value="F:glucose-1-phosphate cytidylyltransferase activity"/>
    <property type="evidence" value="ECO:0007669"/>
    <property type="project" value="UniProtKB-EC"/>
</dbReference>
<evidence type="ECO:0000259" key="1">
    <source>
        <dbReference type="Pfam" id="PF00483"/>
    </source>
</evidence>
<dbReference type="SUPFAM" id="SSF53448">
    <property type="entry name" value="Nucleotide-diphospho-sugar transferases"/>
    <property type="match status" value="1"/>
</dbReference>
<dbReference type="RefSeq" id="WP_007578522.1">
    <property type="nucleotide sequence ID" value="NZ_AGUD01000299.1"/>
</dbReference>
<evidence type="ECO:0000313" key="3">
    <source>
        <dbReference type="Proteomes" id="UP000005143"/>
    </source>
</evidence>
<organism evidence="2 3">
    <name type="scientific">Patulibacter medicamentivorans</name>
    <dbReference type="NCBI Taxonomy" id="1097667"/>
    <lineage>
        <taxon>Bacteria</taxon>
        <taxon>Bacillati</taxon>
        <taxon>Actinomycetota</taxon>
        <taxon>Thermoleophilia</taxon>
        <taxon>Solirubrobacterales</taxon>
        <taxon>Patulibacteraceae</taxon>
        <taxon>Patulibacter</taxon>
    </lineage>
</organism>
<feature type="domain" description="Nucleotidyl transferase" evidence="1">
    <location>
        <begin position="13"/>
        <end position="189"/>
    </location>
</feature>
<keyword evidence="3" id="KW-1185">Reference proteome</keyword>
<dbReference type="Proteomes" id="UP000005143">
    <property type="component" value="Unassembled WGS sequence"/>
</dbReference>
<dbReference type="InterPro" id="IPR029044">
    <property type="entry name" value="Nucleotide-diphossugar_trans"/>
</dbReference>
<evidence type="ECO:0000313" key="2">
    <source>
        <dbReference type="EMBL" id="EHN09178.1"/>
    </source>
</evidence>
<dbReference type="InterPro" id="IPR013446">
    <property type="entry name" value="G1P_cyt_trans-like"/>
</dbReference>
<comment type="caution">
    <text evidence="2">The sequence shown here is derived from an EMBL/GenBank/DDBJ whole genome shotgun (WGS) entry which is preliminary data.</text>
</comment>
<dbReference type="PANTHER" id="PTHR47183">
    <property type="entry name" value="GLUCOSE-1-PHOSPHATE CYTIDYLYLTRANSFERASE-RELATED"/>
    <property type="match status" value="1"/>
</dbReference>
<accession>H0EAW0</accession>
<gene>
    <name evidence="2" type="ORF">PAI11_39850</name>
</gene>
<dbReference type="EMBL" id="AGUD01000299">
    <property type="protein sequence ID" value="EHN09178.1"/>
    <property type="molecule type" value="Genomic_DNA"/>
</dbReference>
<keyword evidence="2" id="KW-0548">Nucleotidyltransferase</keyword>
<dbReference type="AlphaFoldDB" id="H0EAW0"/>
<dbReference type="InterPro" id="IPR005835">
    <property type="entry name" value="NTP_transferase_dom"/>
</dbReference>
<dbReference type="EC" id="2.7.7.33" evidence="2"/>
<name>H0EAW0_9ACTN</name>
<protein>
    <submittedName>
        <fullName evidence="2">Glucose-1-phosphate cytidylyltransferase</fullName>
        <ecNumber evidence="2">2.7.7.33</ecNumber>
    </submittedName>
</protein>